<dbReference type="InParanoid" id="B3SB24"/>
<dbReference type="Pfam" id="PF00498">
    <property type="entry name" value="FHA"/>
    <property type="match status" value="1"/>
</dbReference>
<feature type="compositionally biased region" description="Low complexity" evidence="7">
    <location>
        <begin position="2626"/>
        <end position="2643"/>
    </location>
</feature>
<dbReference type="GeneID" id="6758632"/>
<feature type="region of interest" description="Disordered" evidence="7">
    <location>
        <begin position="2517"/>
        <end position="2662"/>
    </location>
</feature>
<feature type="region of interest" description="Disordered" evidence="7">
    <location>
        <begin position="383"/>
        <end position="430"/>
    </location>
</feature>
<dbReference type="CTD" id="6758632"/>
<dbReference type="GO" id="GO:0007088">
    <property type="term" value="P:regulation of mitotic nuclear division"/>
    <property type="evidence" value="ECO:0000318"/>
    <property type="project" value="GO_Central"/>
</dbReference>
<sequence length="2662" mass="299354">MCDYLQDFLATPTFLHQSILLGVELVPNEPSLIDAQDGHYPTVLALFISLKSYNSPSLATALYCTSASIFTRYGYVSDGSIDHHFTNNPNHLVKSSFNSAGKYGNVVLIRRNGTEGSKVPLIDKQSIFGSDDNCDIRIRNASVQNQHARVFIDTNNKAWIERLQPSAQIHVAGEALLQRQCRIKDGTKIKIGNKTFLYKKSDIIIDTPNKQDAIDDKENISGQGDRNTGILIPGLECQQQLSAKKLKQIRRRSFKLEESFVDDTDSKKQDQIDIVLTLRNDSLTSEYHGDSKVSTSDQSMDDSFRLDGKIKNRRSRGRRSSTSFPANNTTAEKKTEQSNSQNNDGSANVRSKTPEKRILNDITSVDSLMKTVDEFFAPKRNRKSVTFGPHLSPELYSKKNPTDTPVKRGRKPVYTPMPSAGKVKSHSKRRSILKTPSVIALDEDEKESNSLVDIVSTLTFDSNDLVSLQESNHQDKAEDNIETRSSATTNHPNDNNSSQISMANSLDPELKFTAVSQNDDPCITKRRSFRTNIITRRHSAETSRRQKICDKSSVKRRSNAWVPTLCDKRSDDIMITGLWKKDTRKRRSSQQNKASQDICNDNNQDNDVPQSVPSEMENSTPDRCFAEAHHLIKDLFATPNTDKLNHQLIINNNVATSTEKMIQPNSTTETNNVCKTPINTPTNKRRSKSSMKKNSKTLYESSLSTLLNSSSSSSSTDEKNTPIEVNQQQCMTPAYEIGKAQQNPINLLMSTPTFVTPNGLIIEARSINQSNLSSVHDTNEDEYEGNTSQSQNQERVDIPTKVQGDIVSVQDDLQLGSISNLNKKECQFTTVDSDQPLIKPRRDSNHWIPTIGGRRGDDNLIAGTFRANTAKRSSFRSSSVNSINQDKYQNGSEYESVSVDSLQESVPINNNDQAITEQLDNADKTTIAVDESKVQTTSEAIKSNNLLRNSIYNQTPVKTLPSDYDLEGLQNLFKTPKFRGKSSDENLLVLKEWLKTPKNQRDITMEPAYDGLQKLLKSSKIDRKISDEYLHVLKHWYKTPKGAKNPPLEPVVDGIRELFQTPIFSKNIASPMNEVTSLEISNSEETSYQMQTPAKTSFNENDVEGLQNLFKTPSLKHNSGNENLLVLKQWLKTPKSKRDPAMEPVYDGLQRLLKTPKLKSRFSDEYLSTLKQWFKTPRSVRNKSLEPVFDGLQQLFETPSSLKVADSAETEIKTTLDSEMTAMDTSNLEESIHLRQTPAKVSLEESNIEGLQDLFKTPAFNNSSRNENLSTLKQWLKTPKSKRDPSLKPVFDELQRLLKTPKLKSQFSDECLSVLKQWFKTPKGSKCTPLEPVFDGLQKLFETPSLLKIADSPEMEGKVVLTKVITPIDTTYSEESNDIMQTPAKVSLNESYIKGLQDPNETPKLNNNLCKENLQVLKQWLKTPKSKRDPAVEPMYDGLKRLLKTPKFKNQFSDEYLSTVKQWFKSPKRAENTSLEPIFDGLQQLFRTPSPVKFADSLEMDNNTILTNNETSMNLSNFEENSYVMQTPAKVSFEEGDIDGLQDLFKTPRFKNNSSDENLLVLKQWLKTPKSKRDPSLEPVYNELQRLLKTPKLKNQFSDEYLSVLKQWFKTPKRTKNTSLEPVFDDLQQLFETPSSLKVINSSERNIITTPTSEITVMDVSNSEENNIMQTPAKVSLEESNIEGLQVMNSPKRNIKTISTSEITAMDVSNSEENNIMQTPAKVSLEESNIEGLQDIFTTPRLKNNSCSENLLALKQWLKTPKSKRDPSLEPAYDGLQRLLKTPKLKSQFSDEYLSVLEQWFKTPKRAKNTSLEPVFDGLQQMFEMPSSHKIANSPEIETVPIMQQDKNESINSVNADALNDGEITIYNLQDHLEPISDKSSEICEHAAAISEPLMAEMTCEHSPKVNEQEMNNQDEALKSLGYLLKTPRAKLSAQSIAERDNILFALKEIANTPLSKQGKGDVSKDQCLKGLKRLLKTPRSNKKSARYSVEVGLLPRLFTLPSGVHTSASQQETIYKGLKELFQLPKDSNETTNEFMTELADLFNSSTYISEHDQQNTVENTSPTSKTSTTADFIDTETHKGHVSLDTKRDEIVLSESKQINTSPKNVETATTLKNSTLRCKRAPKSTRSKATNSRRTSSRKVKSTNPDITNNVISSEDSTSTLIRTGGKRKINDAVTEEPRMKKLKKNNHKATKRLYKSEQVEQKLWNNVVLMTPITELSESETSSCKKNDLSSPDIVAKGRKSKKVIRDTNKENKTNLIYDLGEVDHTSSTNIIDANHKNMTLDSDNTAAAVVENGKPTRISRKRKIVSTKKADSECSVTPDGKNVIDLEVRLENKTTKLTPKREAVKEGVSDHPTSTRNLRQKKLVEKEPEPVKRSNARATRTKSKILEQQTINKSIQSDQILPKKTRLARRKDENATEEGCKTTTETTSKESIQSEKVVSKRSRSARKINENISELASETNADEANAGNDEKINLCKDVDKQVEVNEEAPVNTVTSHAISTIAKEEDKVTAFVLPKRKSRKDSKSCDDSQDERQNRTSTRSSTVIKRETRSSTRSAAPNDSSSDNVTVDVIPASTTGRKSRRTQKKDNLRTSDTTHDSSEEGKPVLKATRKVKKLLTATKESSSMDNDSKSSNIDSADSQPVQSRRSRRLANKSVPLN</sequence>
<dbReference type="Proteomes" id="UP000009022">
    <property type="component" value="Unassembled WGS sequence"/>
</dbReference>
<feature type="compositionally biased region" description="Polar residues" evidence="7">
    <location>
        <begin position="663"/>
        <end position="682"/>
    </location>
</feature>
<dbReference type="OMA" id="QWLKTPK"/>
<dbReference type="OrthoDB" id="6288785at2759"/>
<feature type="compositionally biased region" description="Basic residues" evidence="7">
    <location>
        <begin position="683"/>
        <end position="695"/>
    </location>
</feature>
<feature type="compositionally biased region" description="Basic residues" evidence="7">
    <location>
        <begin position="2120"/>
        <end position="2129"/>
    </location>
</feature>
<dbReference type="GO" id="GO:0005634">
    <property type="term" value="C:nucleus"/>
    <property type="evidence" value="ECO:0000318"/>
    <property type="project" value="GO_Central"/>
</dbReference>
<feature type="compositionally biased region" description="Basic and acidic residues" evidence="7">
    <location>
        <begin position="2367"/>
        <end position="2377"/>
    </location>
</feature>
<feature type="compositionally biased region" description="Basic and acidic residues" evidence="7">
    <location>
        <begin position="2415"/>
        <end position="2425"/>
    </location>
</feature>
<dbReference type="SUPFAM" id="SSF49879">
    <property type="entry name" value="SMAD/FHA domain"/>
    <property type="match status" value="1"/>
</dbReference>
<gene>
    <name evidence="10" type="ORF">TRIADDRAFT_61466</name>
</gene>
<keyword evidence="3" id="KW-0597">Phosphoprotein</keyword>
<keyword evidence="2" id="KW-1017">Isopeptide bond</keyword>
<evidence type="ECO:0000313" key="11">
    <source>
        <dbReference type="Proteomes" id="UP000009022"/>
    </source>
</evidence>
<feature type="compositionally biased region" description="Basic and acidic residues" evidence="7">
    <location>
        <begin position="472"/>
        <end position="482"/>
    </location>
</feature>
<dbReference type="RefSeq" id="XP_002117471.1">
    <property type="nucleotide sequence ID" value="XM_002117435.1"/>
</dbReference>
<feature type="region of interest" description="Disordered" evidence="7">
    <location>
        <begin position="469"/>
        <end position="501"/>
    </location>
</feature>
<feature type="domain" description="PP1-binding" evidence="9">
    <location>
        <begin position="382"/>
        <end position="423"/>
    </location>
</feature>
<feature type="region of interest" description="Disordered" evidence="7">
    <location>
        <begin position="774"/>
        <end position="795"/>
    </location>
</feature>
<feature type="region of interest" description="Disordered" evidence="7">
    <location>
        <begin position="582"/>
        <end position="621"/>
    </location>
</feature>
<feature type="compositionally biased region" description="Polar residues" evidence="7">
    <location>
        <begin position="2391"/>
        <end position="2404"/>
    </location>
</feature>
<name>B3SB24_TRIAD</name>
<dbReference type="HOGENOM" id="CLU_227536_0_0_1"/>
<feature type="compositionally biased region" description="Basic and acidic residues" evidence="7">
    <location>
        <begin position="2345"/>
        <end position="2354"/>
    </location>
</feature>
<evidence type="ECO:0000256" key="7">
    <source>
        <dbReference type="SAM" id="MobiDB-lite"/>
    </source>
</evidence>
<organism evidence="10 11">
    <name type="scientific">Trichoplax adhaerens</name>
    <name type="common">Trichoplax reptans</name>
    <dbReference type="NCBI Taxonomy" id="10228"/>
    <lineage>
        <taxon>Eukaryota</taxon>
        <taxon>Metazoa</taxon>
        <taxon>Placozoa</taxon>
        <taxon>Uniplacotomia</taxon>
        <taxon>Trichoplacea</taxon>
        <taxon>Trichoplacidae</taxon>
        <taxon>Trichoplax</taxon>
    </lineage>
</organism>
<feature type="domain" description="FHA" evidence="8">
    <location>
        <begin position="127"/>
        <end position="192"/>
    </location>
</feature>
<evidence type="ECO:0000256" key="5">
    <source>
        <dbReference type="ARBA" id="ARBA00023242"/>
    </source>
</evidence>
<dbReference type="STRING" id="10228.B3SB24"/>
<evidence type="ECO:0000259" key="8">
    <source>
        <dbReference type="Pfam" id="PF00498"/>
    </source>
</evidence>
<feature type="region of interest" description="Disordered" evidence="7">
    <location>
        <begin position="702"/>
        <end position="721"/>
    </location>
</feature>
<evidence type="ECO:0000256" key="2">
    <source>
        <dbReference type="ARBA" id="ARBA00022499"/>
    </source>
</evidence>
<feature type="compositionally biased region" description="Polar residues" evidence="7">
    <location>
        <begin position="483"/>
        <end position="501"/>
    </location>
</feature>
<reference evidence="10 11" key="1">
    <citation type="journal article" date="2008" name="Nature">
        <title>The Trichoplax genome and the nature of placozoans.</title>
        <authorList>
            <person name="Srivastava M."/>
            <person name="Begovic E."/>
            <person name="Chapman J."/>
            <person name="Putnam N.H."/>
            <person name="Hellsten U."/>
            <person name="Kawashima T."/>
            <person name="Kuo A."/>
            <person name="Mitros T."/>
            <person name="Salamov A."/>
            <person name="Carpenter M.L."/>
            <person name="Signorovitch A.Y."/>
            <person name="Moreno M.A."/>
            <person name="Kamm K."/>
            <person name="Grimwood J."/>
            <person name="Schmutz J."/>
            <person name="Shapiro H."/>
            <person name="Grigoriev I.V."/>
            <person name="Buss L.W."/>
            <person name="Schierwater B."/>
            <person name="Dellaporta S.L."/>
            <person name="Rokhsar D.S."/>
        </authorList>
    </citation>
    <scope>NUCLEOTIDE SEQUENCE [LARGE SCALE GENOMIC DNA]</scope>
    <source>
        <strain evidence="10 11">Grell-BS-1999</strain>
    </source>
</reference>
<feature type="compositionally biased region" description="Basic and acidic residues" evidence="7">
    <location>
        <begin position="2589"/>
        <end position="2608"/>
    </location>
</feature>
<evidence type="ECO:0008006" key="12">
    <source>
        <dbReference type="Google" id="ProtNLM"/>
    </source>
</evidence>
<dbReference type="Gene3D" id="2.60.200.20">
    <property type="match status" value="1"/>
</dbReference>
<feature type="compositionally biased region" description="Low complexity" evidence="7">
    <location>
        <begin position="596"/>
        <end position="607"/>
    </location>
</feature>
<feature type="compositionally biased region" description="Basic and acidic residues" evidence="7">
    <location>
        <begin position="2526"/>
        <end position="2539"/>
    </location>
</feature>
<keyword evidence="5" id="KW-0539">Nucleus</keyword>
<dbReference type="GO" id="GO:0005694">
    <property type="term" value="C:chromosome"/>
    <property type="evidence" value="ECO:0000318"/>
    <property type="project" value="GO_Central"/>
</dbReference>
<evidence type="ECO:0000313" key="10">
    <source>
        <dbReference type="EMBL" id="EDV20087.1"/>
    </source>
</evidence>
<dbReference type="InterPro" id="IPR008984">
    <property type="entry name" value="SMAD_FHA_dom_sf"/>
</dbReference>
<evidence type="ECO:0000259" key="9">
    <source>
        <dbReference type="Pfam" id="PF15276"/>
    </source>
</evidence>
<dbReference type="EMBL" id="DS985263">
    <property type="protein sequence ID" value="EDV20087.1"/>
    <property type="molecule type" value="Genomic_DNA"/>
</dbReference>
<evidence type="ECO:0000256" key="3">
    <source>
        <dbReference type="ARBA" id="ARBA00022553"/>
    </source>
</evidence>
<dbReference type="KEGG" id="tad:TRIADDRAFT_61466"/>
<feature type="region of interest" description="Disordered" evidence="7">
    <location>
        <begin position="2120"/>
        <end position="2150"/>
    </location>
</feature>
<dbReference type="Pfam" id="PF15276">
    <property type="entry name" value="PP1_bind"/>
    <property type="match status" value="1"/>
</dbReference>
<keyword evidence="11" id="KW-1185">Reference proteome</keyword>
<protein>
    <recommendedName>
        <fullName evidence="12">FHA domain-containing protein</fullName>
    </recommendedName>
</protein>
<proteinExistence type="predicted"/>
<feature type="compositionally biased region" description="Polar residues" evidence="7">
    <location>
        <begin position="337"/>
        <end position="351"/>
    </location>
</feature>
<feature type="compositionally biased region" description="Low complexity" evidence="7">
    <location>
        <begin position="702"/>
        <end position="715"/>
    </location>
</feature>
<dbReference type="InterPro" id="IPR029334">
    <property type="entry name" value="PP1-bd"/>
</dbReference>
<comment type="subcellular location">
    <subcellularLocation>
        <location evidence="1">Nucleus</location>
    </subcellularLocation>
</comment>
<dbReference type="InterPro" id="IPR000253">
    <property type="entry name" value="FHA_dom"/>
</dbReference>
<dbReference type="PhylomeDB" id="B3SB24"/>
<evidence type="ECO:0000256" key="4">
    <source>
        <dbReference type="ARBA" id="ARBA00022843"/>
    </source>
</evidence>
<keyword evidence="6" id="KW-0131">Cell cycle</keyword>
<feature type="compositionally biased region" description="Polar residues" evidence="7">
    <location>
        <begin position="2556"/>
        <end position="2570"/>
    </location>
</feature>
<feature type="compositionally biased region" description="Low complexity" evidence="7">
    <location>
        <begin position="2426"/>
        <end position="2441"/>
    </location>
</feature>
<dbReference type="PANTHER" id="PTHR21603:SF18">
    <property type="entry name" value="ANTIGEN KI-67-LIKE PROTEIN"/>
    <property type="match status" value="1"/>
</dbReference>
<feature type="region of interest" description="Disordered" evidence="7">
    <location>
        <begin position="2345"/>
        <end position="2450"/>
    </location>
</feature>
<feature type="compositionally biased region" description="Polar residues" evidence="7">
    <location>
        <begin position="608"/>
        <end position="621"/>
    </location>
</feature>
<feature type="region of interest" description="Disordered" evidence="7">
    <location>
        <begin position="286"/>
        <end position="358"/>
    </location>
</feature>
<keyword evidence="4" id="KW-0832">Ubl conjugation</keyword>
<feature type="region of interest" description="Disordered" evidence="7">
    <location>
        <begin position="663"/>
        <end position="696"/>
    </location>
</feature>
<dbReference type="eggNOG" id="ENOG502QRVV">
    <property type="taxonomic scope" value="Eukaryota"/>
</dbReference>
<evidence type="ECO:0000256" key="1">
    <source>
        <dbReference type="ARBA" id="ARBA00004123"/>
    </source>
</evidence>
<accession>B3SB24</accession>
<dbReference type="CDD" id="cd22673">
    <property type="entry name" value="FHA_Ki67"/>
    <property type="match status" value="1"/>
</dbReference>
<dbReference type="PANTHER" id="PTHR21603">
    <property type="entry name" value="ANTIGEN KI-67-LIKE PROTEIN"/>
    <property type="match status" value="1"/>
</dbReference>
<evidence type="ECO:0000256" key="6">
    <source>
        <dbReference type="ARBA" id="ARBA00023306"/>
    </source>
</evidence>